<dbReference type="AlphaFoldDB" id="A0AAD4W7L8"/>
<reference evidence="1 2" key="1">
    <citation type="journal article" date="2022" name="G3 (Bethesda)">
        <title>Whole-genome sequence and methylome profiling of the almond [Prunus dulcis (Mill.) D.A. Webb] cultivar 'Nonpareil'.</title>
        <authorList>
            <person name="D'Amico-Willman K.M."/>
            <person name="Ouma W.Z."/>
            <person name="Meulia T."/>
            <person name="Sideli G.M."/>
            <person name="Gradziel T.M."/>
            <person name="Fresnedo-Ramirez J."/>
        </authorList>
    </citation>
    <scope>NUCLEOTIDE SEQUENCE [LARGE SCALE GENOMIC DNA]</scope>
    <source>
        <strain evidence="1">Clone GOH B32 T37-40</strain>
    </source>
</reference>
<name>A0AAD4W7L8_PRUDU</name>
<dbReference type="EMBL" id="JAJFAZ020000003">
    <property type="protein sequence ID" value="KAI5338415.1"/>
    <property type="molecule type" value="Genomic_DNA"/>
</dbReference>
<dbReference type="Proteomes" id="UP001054821">
    <property type="component" value="Chromosome 3"/>
</dbReference>
<accession>A0AAD4W7L8</accession>
<keyword evidence="2" id="KW-1185">Reference proteome</keyword>
<comment type="caution">
    <text evidence="1">The sequence shown here is derived from an EMBL/GenBank/DDBJ whole genome shotgun (WGS) entry which is preliminary data.</text>
</comment>
<protein>
    <submittedName>
        <fullName evidence="1">Uncharacterized protein</fullName>
    </submittedName>
</protein>
<sequence length="125" mass="14221">MASSKGVDCCVVAHPQGGEPSQVKVAWGISMRKDVGCRRLVAPKGWWWISFPFLEGFRMVRLLVLRFIRFLTFRITNLFLSRETCGLQQRAKDDGGLCLCQAEVALEHCKERWLADLVGYARHHG</sequence>
<proteinExistence type="predicted"/>
<organism evidence="1 2">
    <name type="scientific">Prunus dulcis</name>
    <name type="common">Almond</name>
    <name type="synonym">Amygdalus dulcis</name>
    <dbReference type="NCBI Taxonomy" id="3755"/>
    <lineage>
        <taxon>Eukaryota</taxon>
        <taxon>Viridiplantae</taxon>
        <taxon>Streptophyta</taxon>
        <taxon>Embryophyta</taxon>
        <taxon>Tracheophyta</taxon>
        <taxon>Spermatophyta</taxon>
        <taxon>Magnoliopsida</taxon>
        <taxon>eudicotyledons</taxon>
        <taxon>Gunneridae</taxon>
        <taxon>Pentapetalae</taxon>
        <taxon>rosids</taxon>
        <taxon>fabids</taxon>
        <taxon>Rosales</taxon>
        <taxon>Rosaceae</taxon>
        <taxon>Amygdaloideae</taxon>
        <taxon>Amygdaleae</taxon>
        <taxon>Prunus</taxon>
    </lineage>
</organism>
<evidence type="ECO:0000313" key="2">
    <source>
        <dbReference type="Proteomes" id="UP001054821"/>
    </source>
</evidence>
<gene>
    <name evidence="1" type="ORF">L3X38_017686</name>
</gene>
<evidence type="ECO:0000313" key="1">
    <source>
        <dbReference type="EMBL" id="KAI5338415.1"/>
    </source>
</evidence>